<keyword evidence="2" id="KW-0276">Fatty acid metabolism</keyword>
<evidence type="ECO:0000259" key="8">
    <source>
        <dbReference type="Pfam" id="PF00725"/>
    </source>
</evidence>
<dbReference type="InterPro" id="IPR008927">
    <property type="entry name" value="6-PGluconate_DH-like_C_sf"/>
</dbReference>
<dbReference type="InterPro" id="IPR029045">
    <property type="entry name" value="ClpP/crotonase-like_dom_sf"/>
</dbReference>
<dbReference type="Gene3D" id="3.40.50.720">
    <property type="entry name" value="NAD(P)-binding Rossmann-like Domain"/>
    <property type="match status" value="1"/>
</dbReference>
<dbReference type="SUPFAM" id="SSF51735">
    <property type="entry name" value="NAD(P)-binding Rossmann-fold domains"/>
    <property type="match status" value="1"/>
</dbReference>
<dbReference type="CDD" id="cd06558">
    <property type="entry name" value="crotonase-like"/>
    <property type="match status" value="1"/>
</dbReference>
<dbReference type="InterPro" id="IPR006176">
    <property type="entry name" value="3-OHacyl-CoA_DH_NAD-bd"/>
</dbReference>
<feature type="domain" description="3-hydroxyacyl-CoA dehydrogenase NAD binding" evidence="9">
    <location>
        <begin position="20"/>
        <end position="200"/>
    </location>
</feature>
<dbReference type="Proteomes" id="UP001449795">
    <property type="component" value="Chromosome"/>
</dbReference>
<dbReference type="SUPFAM" id="SSF48179">
    <property type="entry name" value="6-phosphogluconate dehydrogenase C-terminal domain-like"/>
    <property type="match status" value="2"/>
</dbReference>
<evidence type="ECO:0000256" key="1">
    <source>
        <dbReference type="ARBA" id="ARBA00005005"/>
    </source>
</evidence>
<protein>
    <submittedName>
        <fullName evidence="10">3-hydroxyacyl-CoA dehydrogenase/enoyl-CoA hydratase family protein</fullName>
    </submittedName>
</protein>
<dbReference type="InterPro" id="IPR001753">
    <property type="entry name" value="Enoyl-CoA_hydra/iso"/>
</dbReference>
<dbReference type="RefSeq" id="WP_342629347.1">
    <property type="nucleotide sequence ID" value="NZ_CP152276.1"/>
</dbReference>
<dbReference type="Gene3D" id="3.90.226.10">
    <property type="entry name" value="2-enoyl-CoA Hydratase, Chain A, domain 1"/>
    <property type="match status" value="1"/>
</dbReference>
<proteinExistence type="predicted"/>
<sequence>MRHDAPTGAPPNGKTAIRRVCVVGAGVMGSGIAAQVANGGVPVLLLDRVAGPDRDALARGAVERMRASDPPPFMSPGAARLVATGNIEDDLAAIETCDWIIEAIVEDPAAKRNLYRRLDAERRPGTPVSSNTSTIPLDALLQDLPEHIQRDVLITHFFNPPRHMRLMELVHGPRTDPAHVARIAGFADRVLGKTVVMAKDRPGFIANRIGAFWVQCGIQAAIALGLTVEEADAVLSAPFGIPKTGIFGLSDLVGLDLMPQVDRSMRARLPPADRFVTELAPVALIETMVAGGYTGRKGKGGFYRLDRTGGSRAAPVKQSINLRTGAYAPSERVTLPAALRADPAALLAAPDRLGAFARRVMGETLAYAAGLVPEICDDVAAVDLAMERGFGWAQGPFALIDRIGAPAFAALLRREAIPVPALVERVGSGGFYRDTADGRRVFGLDGQYHPLVRPEGVLLLDDLRRRTRPVFRTGSASLWDIGDGIACFEITTKMNVFDDGVIATLDRALDSVGETFRGLVLYSDAPNFSAGADLGLALFAANIAAWDQIEKLIRAGQAVFQKLKYAPFPVVAGPAGLALGGGCEILLHCDAIQAHAELYAGLVECGVGLVPGWGGCGQMLDRLARDPLTPRGPVPAARGVFEMVGTARVSTSAADARAMHILRPGDRITMNRDRLLADAKARALALVQDYVPPAPPEFHLAGPSGQLGFAMAVAALRRQGAATPHDVTVSAALARVLTGGAHDPAETLSETALLDLERDAFLGLIRATPTLDRIEHMLETGKPLRN</sequence>
<evidence type="ECO:0000256" key="2">
    <source>
        <dbReference type="ARBA" id="ARBA00022832"/>
    </source>
</evidence>
<dbReference type="Pfam" id="PF00725">
    <property type="entry name" value="3HCDH"/>
    <property type="match status" value="1"/>
</dbReference>
<dbReference type="Gene3D" id="1.10.1040.50">
    <property type="match status" value="1"/>
</dbReference>
<comment type="pathway">
    <text evidence="1">Lipid metabolism; fatty acid beta-oxidation.</text>
</comment>
<feature type="domain" description="3-hydroxyacyl-CoA dehydrogenase C-terminal" evidence="8">
    <location>
        <begin position="203"/>
        <end position="304"/>
    </location>
</feature>
<dbReference type="InterPro" id="IPR036291">
    <property type="entry name" value="NAD(P)-bd_dom_sf"/>
</dbReference>
<comment type="catalytic activity">
    <reaction evidence="7">
        <text>a (3S)-3-hydroxyacyl-CoA + NAD(+) = a 3-oxoacyl-CoA + NADH + H(+)</text>
        <dbReference type="Rhea" id="RHEA:22432"/>
        <dbReference type="ChEBI" id="CHEBI:15378"/>
        <dbReference type="ChEBI" id="CHEBI:57318"/>
        <dbReference type="ChEBI" id="CHEBI:57540"/>
        <dbReference type="ChEBI" id="CHEBI:57945"/>
        <dbReference type="ChEBI" id="CHEBI:90726"/>
        <dbReference type="EC" id="1.1.1.35"/>
    </reaction>
</comment>
<evidence type="ECO:0000256" key="6">
    <source>
        <dbReference type="ARBA" id="ARBA00023098"/>
    </source>
</evidence>
<dbReference type="PANTHER" id="PTHR48075:SF7">
    <property type="entry name" value="3-HYDROXYACYL-COA DEHYDROGENASE-RELATED"/>
    <property type="match status" value="1"/>
</dbReference>
<evidence type="ECO:0000256" key="3">
    <source>
        <dbReference type="ARBA" id="ARBA00022963"/>
    </source>
</evidence>
<organism evidence="10 11">
    <name type="scientific">Nguyenibacter vanlangensis</name>
    <dbReference type="NCBI Taxonomy" id="1216886"/>
    <lineage>
        <taxon>Bacteria</taxon>
        <taxon>Pseudomonadati</taxon>
        <taxon>Pseudomonadota</taxon>
        <taxon>Alphaproteobacteria</taxon>
        <taxon>Acetobacterales</taxon>
        <taxon>Acetobacteraceae</taxon>
        <taxon>Nguyenibacter</taxon>
    </lineage>
</organism>
<reference evidence="10 11" key="1">
    <citation type="submission" date="2024-04" db="EMBL/GenBank/DDBJ databases">
        <title>Complete genome sequence of Nguyenibacter vanlangesis HBCM-1154, a strain capable of nitrogen fixation, IAA production, and phosphorus solubilization isolated from sugarcane soil.</title>
        <authorList>
            <person name="MY HANH P."/>
        </authorList>
    </citation>
    <scope>NUCLEOTIDE SEQUENCE [LARGE SCALE GENOMIC DNA]</scope>
    <source>
        <strain evidence="10 11">HBCM 1154</strain>
    </source>
</reference>
<dbReference type="PANTHER" id="PTHR48075">
    <property type="entry name" value="3-HYDROXYACYL-COA DEHYDROGENASE FAMILY PROTEIN"/>
    <property type="match status" value="1"/>
</dbReference>
<dbReference type="Pfam" id="PF00378">
    <property type="entry name" value="ECH_1"/>
    <property type="match status" value="1"/>
</dbReference>
<keyword evidence="4" id="KW-0560">Oxidoreductase</keyword>
<keyword evidence="11" id="KW-1185">Reference proteome</keyword>
<accession>A0ABZ3D8R5</accession>
<evidence type="ECO:0000313" key="10">
    <source>
        <dbReference type="EMBL" id="XAE44023.1"/>
    </source>
</evidence>
<evidence type="ECO:0000256" key="5">
    <source>
        <dbReference type="ARBA" id="ARBA00023027"/>
    </source>
</evidence>
<name>A0ABZ3D8R5_9PROT</name>
<keyword evidence="3" id="KW-0442">Lipid degradation</keyword>
<dbReference type="Pfam" id="PF02737">
    <property type="entry name" value="3HCDH_N"/>
    <property type="match status" value="1"/>
</dbReference>
<dbReference type="SUPFAM" id="SSF52096">
    <property type="entry name" value="ClpP/crotonase"/>
    <property type="match status" value="1"/>
</dbReference>
<evidence type="ECO:0000313" key="11">
    <source>
        <dbReference type="Proteomes" id="UP001449795"/>
    </source>
</evidence>
<dbReference type="InterPro" id="IPR006108">
    <property type="entry name" value="3HC_DH_C"/>
</dbReference>
<evidence type="ECO:0000256" key="7">
    <source>
        <dbReference type="ARBA" id="ARBA00049556"/>
    </source>
</evidence>
<gene>
    <name evidence="10" type="ORF">AAC691_06210</name>
</gene>
<keyword evidence="6" id="KW-0443">Lipid metabolism</keyword>
<dbReference type="EMBL" id="CP152276">
    <property type="protein sequence ID" value="XAE44023.1"/>
    <property type="molecule type" value="Genomic_DNA"/>
</dbReference>
<keyword evidence="5" id="KW-0520">NAD</keyword>
<evidence type="ECO:0000256" key="4">
    <source>
        <dbReference type="ARBA" id="ARBA00023002"/>
    </source>
</evidence>
<evidence type="ECO:0000259" key="9">
    <source>
        <dbReference type="Pfam" id="PF02737"/>
    </source>
</evidence>